<feature type="transmembrane region" description="Helical" evidence="6">
    <location>
        <begin position="24"/>
        <end position="46"/>
    </location>
</feature>
<organism evidence="7 8">
    <name type="scientific">Bacillus spongiae</name>
    <dbReference type="NCBI Taxonomy" id="2683610"/>
    <lineage>
        <taxon>Bacteria</taxon>
        <taxon>Bacillati</taxon>
        <taxon>Bacillota</taxon>
        <taxon>Bacilli</taxon>
        <taxon>Bacillales</taxon>
        <taxon>Bacillaceae</taxon>
        <taxon>Bacillus</taxon>
    </lineage>
</organism>
<evidence type="ECO:0000313" key="7">
    <source>
        <dbReference type="EMBL" id="MEI5905936.1"/>
    </source>
</evidence>
<reference evidence="7 8" key="1">
    <citation type="journal article" date="2018" name="J. Microbiol.">
        <title>Bacillus spongiae sp. nov., isolated from sponge of Jeju Island.</title>
        <authorList>
            <person name="Lee G.E."/>
            <person name="Im W.T."/>
            <person name="Park J.S."/>
        </authorList>
    </citation>
    <scope>NUCLEOTIDE SEQUENCE [LARGE SCALE GENOMIC DNA]</scope>
    <source>
        <strain evidence="7 8">135PIL107-10</strain>
    </source>
</reference>
<evidence type="ECO:0000256" key="4">
    <source>
        <dbReference type="ARBA" id="ARBA00022989"/>
    </source>
</evidence>
<evidence type="ECO:0000256" key="2">
    <source>
        <dbReference type="ARBA" id="ARBA00005268"/>
    </source>
</evidence>
<feature type="transmembrane region" description="Helical" evidence="6">
    <location>
        <begin position="52"/>
        <end position="71"/>
    </location>
</feature>
<sequence length="248" mass="27469">MASFAFVVLLLWIVRFRGVKRERVIIVATFRMTIQLVIAGYILIFLFERPSWILTLIVLVIMLIFAIRNVYHQIKSPLSFSIKAVIAISMVLGTILSILYFTLIVIHLSPWYEPRYFIPISGMIIGNSMTGITIGVSTLFTSLKANRDKILGALMLGAKPKVAIKSYINEAFDAAILPTLNNMIGMGIVFLPGMMTGQIIAGINPLLAIEYQIVILLGILGSVTLTVFLFIILSVNSLFTKEANLNVS</sequence>
<dbReference type="PANTHER" id="PTHR30028">
    <property type="entry name" value="UPF0014 INNER MEMBRANE PROTEIN YBBM-RELATED"/>
    <property type="match status" value="1"/>
</dbReference>
<dbReference type="EMBL" id="JBBAXC010000002">
    <property type="protein sequence ID" value="MEI5905936.1"/>
    <property type="molecule type" value="Genomic_DNA"/>
</dbReference>
<feature type="transmembrane region" description="Helical" evidence="6">
    <location>
        <begin position="116"/>
        <end position="140"/>
    </location>
</feature>
<dbReference type="InterPro" id="IPR005226">
    <property type="entry name" value="UPF0014_fam"/>
</dbReference>
<protein>
    <submittedName>
        <fullName evidence="7">Iron export ABC transporter permease subunit FetB</fullName>
    </submittedName>
</protein>
<gene>
    <name evidence="7" type="primary">fetB</name>
    <name evidence="7" type="ORF">WAK64_02495</name>
</gene>
<evidence type="ECO:0000256" key="6">
    <source>
        <dbReference type="SAM" id="Phobius"/>
    </source>
</evidence>
<feature type="transmembrane region" description="Helical" evidence="6">
    <location>
        <begin position="213"/>
        <end position="239"/>
    </location>
</feature>
<keyword evidence="4 6" id="KW-1133">Transmembrane helix</keyword>
<comment type="subcellular location">
    <subcellularLocation>
        <location evidence="1">Membrane</location>
        <topology evidence="1">Multi-pass membrane protein</topology>
    </subcellularLocation>
</comment>
<feature type="transmembrane region" description="Helical" evidence="6">
    <location>
        <begin position="83"/>
        <end position="110"/>
    </location>
</feature>
<proteinExistence type="inferred from homology"/>
<comment type="caution">
    <text evidence="7">The sequence shown here is derived from an EMBL/GenBank/DDBJ whole genome shotgun (WGS) entry which is preliminary data.</text>
</comment>
<dbReference type="Proteomes" id="UP001312865">
    <property type="component" value="Unassembled WGS sequence"/>
</dbReference>
<keyword evidence="3 6" id="KW-0812">Transmembrane</keyword>
<accession>A0ABU8H9P1</accession>
<dbReference type="RefSeq" id="WP_336585687.1">
    <property type="nucleotide sequence ID" value="NZ_JBBAXC010000002.1"/>
</dbReference>
<evidence type="ECO:0000313" key="8">
    <source>
        <dbReference type="Proteomes" id="UP001312865"/>
    </source>
</evidence>
<feature type="transmembrane region" description="Helical" evidence="6">
    <location>
        <begin position="184"/>
        <end position="207"/>
    </location>
</feature>
<keyword evidence="5 6" id="KW-0472">Membrane</keyword>
<keyword evidence="8" id="KW-1185">Reference proteome</keyword>
<dbReference type="Pfam" id="PF03649">
    <property type="entry name" value="UPF0014"/>
    <property type="match status" value="1"/>
</dbReference>
<name>A0ABU8H9P1_9BACI</name>
<evidence type="ECO:0000256" key="5">
    <source>
        <dbReference type="ARBA" id="ARBA00023136"/>
    </source>
</evidence>
<evidence type="ECO:0000256" key="1">
    <source>
        <dbReference type="ARBA" id="ARBA00004141"/>
    </source>
</evidence>
<comment type="similarity">
    <text evidence="2">Belongs to the UPF0014 family.</text>
</comment>
<dbReference type="PANTHER" id="PTHR30028:SF0">
    <property type="entry name" value="PROTEIN ALUMINUM SENSITIVE 3"/>
    <property type="match status" value="1"/>
</dbReference>
<evidence type="ECO:0000256" key="3">
    <source>
        <dbReference type="ARBA" id="ARBA00022692"/>
    </source>
</evidence>